<name>N0BPE5_9EURY</name>
<dbReference type="Proteomes" id="UP000013307">
    <property type="component" value="Chromosome"/>
</dbReference>
<dbReference type="HOGENOM" id="CLU_200885_3_0_2"/>
<dbReference type="InterPro" id="IPR024069">
    <property type="entry name" value="AF2212-like_dom_sf"/>
</dbReference>
<evidence type="ECO:0000256" key="3">
    <source>
        <dbReference type="RuleBase" id="RU368051"/>
    </source>
</evidence>
<dbReference type="AlphaFoldDB" id="N0BPE5"/>
<dbReference type="InterPro" id="IPR008203">
    <property type="entry name" value="AF2212-like"/>
</dbReference>
<dbReference type="EMBL" id="CP005290">
    <property type="protein sequence ID" value="AGK62235.1"/>
    <property type="molecule type" value="Genomic_DNA"/>
</dbReference>
<proteinExistence type="inferred from homology"/>
<protein>
    <recommendedName>
        <fullName evidence="3">Antitoxin</fullName>
    </recommendedName>
</protein>
<dbReference type="Gene3D" id="4.10.1150.10">
    <property type="entry name" value="AF2212/PG0164-like"/>
    <property type="match status" value="1"/>
</dbReference>
<dbReference type="GeneID" id="15393916"/>
<dbReference type="SUPFAM" id="SSF141694">
    <property type="entry name" value="AF2212/PG0164-like"/>
    <property type="match status" value="1"/>
</dbReference>
<dbReference type="OrthoDB" id="116241at2157"/>
<dbReference type="eggNOG" id="arCOG03880">
    <property type="taxonomic scope" value="Archaea"/>
</dbReference>
<evidence type="ECO:0000256" key="1">
    <source>
        <dbReference type="ARBA" id="ARBA00006615"/>
    </source>
</evidence>
<dbReference type="Pfam" id="PF01954">
    <property type="entry name" value="AF2212-like"/>
    <property type="match status" value="1"/>
</dbReference>
<evidence type="ECO:0000313" key="5">
    <source>
        <dbReference type="Proteomes" id="UP000013307"/>
    </source>
</evidence>
<reference evidence="4 5" key="1">
    <citation type="journal article" date="2013" name="Genome Announc.">
        <title>Complete Genome Sequence of the Thermophilic and Facultatively Chemolithoautotrophic Sulfate Reducer Archaeoglobus sulfaticallidus Strain PM70-1T.</title>
        <authorList>
            <person name="Stokke R."/>
            <person name="Hocking W.P."/>
            <person name="Steinsbu B.O."/>
            <person name="Steen I.H."/>
        </authorList>
    </citation>
    <scope>NUCLEOTIDE SEQUENCE [LARGE SCALE GENOMIC DNA]</scope>
    <source>
        <strain evidence="4">PM70-1</strain>
    </source>
</reference>
<evidence type="ECO:0000256" key="2">
    <source>
        <dbReference type="ARBA" id="ARBA00022649"/>
    </source>
</evidence>
<accession>N0BPE5</accession>
<comment type="function">
    <text evidence="3">Antitoxin component of a type II toxin-antitoxin (TA) system.</text>
</comment>
<evidence type="ECO:0000313" key="4">
    <source>
        <dbReference type="EMBL" id="AGK62235.1"/>
    </source>
</evidence>
<comment type="similarity">
    <text evidence="1 3">Belongs to the UPF0165 family.</text>
</comment>
<gene>
    <name evidence="4" type="ORF">Asulf_02283</name>
</gene>
<keyword evidence="5" id="KW-1185">Reference proteome</keyword>
<sequence length="64" mass="7364">MKVKAIYENGVLKLMKKLDLPEKTEVSVIIKGSFSKLLDELGEIEAKEDVNTVLEEMRVKSYYE</sequence>
<keyword evidence="2 3" id="KW-1277">Toxin-antitoxin system</keyword>
<dbReference type="KEGG" id="ast:Asulf_02283"/>
<organism evidence="4 5">
    <name type="scientific">Archaeoglobus sulfaticallidus PM70-1</name>
    <dbReference type="NCBI Taxonomy" id="387631"/>
    <lineage>
        <taxon>Archaea</taxon>
        <taxon>Methanobacteriati</taxon>
        <taxon>Methanobacteriota</taxon>
        <taxon>Archaeoglobi</taxon>
        <taxon>Archaeoglobales</taxon>
        <taxon>Archaeoglobaceae</taxon>
        <taxon>Archaeoglobus</taxon>
    </lineage>
</organism>
<dbReference type="RefSeq" id="WP_015591831.1">
    <property type="nucleotide sequence ID" value="NC_021169.1"/>
</dbReference>